<name>C5FXG7_ARTOC</name>
<proteinExistence type="predicted"/>
<dbReference type="VEuPathDB" id="FungiDB:MCYG_07826"/>
<dbReference type="Proteomes" id="UP000002035">
    <property type="component" value="Unassembled WGS sequence"/>
</dbReference>
<evidence type="ECO:0000313" key="2">
    <source>
        <dbReference type="Proteomes" id="UP000002035"/>
    </source>
</evidence>
<keyword evidence="2" id="KW-1185">Reference proteome</keyword>
<dbReference type="AlphaFoldDB" id="C5FXG7"/>
<gene>
    <name evidence="1" type="ORF">MCYG_07826</name>
</gene>
<dbReference type="EMBL" id="DS995707">
    <property type="protein sequence ID" value="EEQ35007.1"/>
    <property type="molecule type" value="Genomic_DNA"/>
</dbReference>
<dbReference type="RefSeq" id="XP_002844043.1">
    <property type="nucleotide sequence ID" value="XM_002843997.1"/>
</dbReference>
<evidence type="ECO:0000313" key="1">
    <source>
        <dbReference type="EMBL" id="EEQ35007.1"/>
    </source>
</evidence>
<dbReference type="GeneID" id="9226425"/>
<reference evidence="2" key="1">
    <citation type="journal article" date="2012" name="MBio">
        <title>Comparative genome analysis of Trichophyton rubrum and related dermatophytes reveals candidate genes involved in infection.</title>
        <authorList>
            <person name="Martinez D.A."/>
            <person name="Oliver B.G."/>
            <person name="Graeser Y."/>
            <person name="Goldberg J.M."/>
            <person name="Li W."/>
            <person name="Martinez-Rossi N.M."/>
            <person name="Monod M."/>
            <person name="Shelest E."/>
            <person name="Barton R.C."/>
            <person name="Birch E."/>
            <person name="Brakhage A.A."/>
            <person name="Chen Z."/>
            <person name="Gurr S.J."/>
            <person name="Heiman D."/>
            <person name="Heitman J."/>
            <person name="Kosti I."/>
            <person name="Rossi A."/>
            <person name="Saif S."/>
            <person name="Samalova M."/>
            <person name="Saunders C.W."/>
            <person name="Shea T."/>
            <person name="Summerbell R.C."/>
            <person name="Xu J."/>
            <person name="Young S."/>
            <person name="Zeng Q."/>
            <person name="Birren B.W."/>
            <person name="Cuomo C.A."/>
            <person name="White T.C."/>
        </authorList>
    </citation>
    <scope>NUCLEOTIDE SEQUENCE [LARGE SCALE GENOMIC DNA]</scope>
    <source>
        <strain evidence="2">ATCC MYA-4605 / CBS 113480</strain>
    </source>
</reference>
<protein>
    <submittedName>
        <fullName evidence="1">Uncharacterized protein</fullName>
    </submittedName>
</protein>
<accession>C5FXG7</accession>
<organism evidence="1 2">
    <name type="scientific">Arthroderma otae (strain ATCC MYA-4605 / CBS 113480)</name>
    <name type="common">Microsporum canis</name>
    <dbReference type="NCBI Taxonomy" id="554155"/>
    <lineage>
        <taxon>Eukaryota</taxon>
        <taxon>Fungi</taxon>
        <taxon>Dikarya</taxon>
        <taxon>Ascomycota</taxon>
        <taxon>Pezizomycotina</taxon>
        <taxon>Eurotiomycetes</taxon>
        <taxon>Eurotiomycetidae</taxon>
        <taxon>Onygenales</taxon>
        <taxon>Arthrodermataceae</taxon>
        <taxon>Microsporum</taxon>
    </lineage>
</organism>
<sequence length="103" mass="11018">MAGSISGSSQARTHAVEHLLAGHKFVQGDLILFLIARVILETIKQDIIGLRQGIGKNIDSPSIYKLSLGFRGIRKSGGLYTEALQPPPCEYRVGGQVSLTEGA</sequence>
<dbReference type="HOGENOM" id="CLU_2263140_0_0_1"/>